<gene>
    <name evidence="1" type="ordered locus">Ngar_c19650</name>
</gene>
<sequence>MAIEQKPIREAVPHIFRRPVLSVEPHDSLLKAGTFLAIGPQIYVDGLVVLDGTSPVGRIGGKSIIKHILESREWQYAKVTDMVDRSVYGVDAGSNLGYALDIFDETRFAFVPVTINYKIAASLTIRDM</sequence>
<dbReference type="InParanoid" id="K0IKF7"/>
<dbReference type="BioCyc" id="CNIT1237085:G1324-1963-MONOMER"/>
<accession>K0IKF7</accession>
<keyword evidence="2" id="KW-1185">Reference proteome</keyword>
<dbReference type="HOGENOM" id="CLU_1954731_0_0_2"/>
<dbReference type="GeneID" id="13795828"/>
<reference evidence="1 2" key="1">
    <citation type="journal article" date="2012" name="Environ. Microbiol.">
        <title>The genome of the ammonia-oxidizing Candidatus Nitrososphaera gargensis: insights into metabolic versatility and environmental adaptations.</title>
        <authorList>
            <person name="Spang A."/>
            <person name="Poehlein A."/>
            <person name="Offre P."/>
            <person name="Zumbragel S."/>
            <person name="Haider S."/>
            <person name="Rychlik N."/>
            <person name="Nowka B."/>
            <person name="Schmeisser C."/>
            <person name="Lebedeva E.V."/>
            <person name="Rattei T."/>
            <person name="Bohm C."/>
            <person name="Schmid M."/>
            <person name="Galushko A."/>
            <person name="Hatzenpichler R."/>
            <person name="Weinmaier T."/>
            <person name="Daniel R."/>
            <person name="Schleper C."/>
            <person name="Spieck E."/>
            <person name="Streit W."/>
            <person name="Wagner M."/>
        </authorList>
    </citation>
    <scope>NUCLEOTIDE SEQUENCE [LARGE SCALE GENOMIC DNA]</scope>
    <source>
        <strain evidence="2">Ga9.2</strain>
    </source>
</reference>
<dbReference type="STRING" id="1237085.Ngar_c19650"/>
<dbReference type="Gene3D" id="3.10.580.10">
    <property type="entry name" value="CBS-domain"/>
    <property type="match status" value="1"/>
</dbReference>
<protein>
    <submittedName>
        <fullName evidence="1">CBS domain-containing protein</fullName>
    </submittedName>
</protein>
<dbReference type="RefSeq" id="WP_015019433.1">
    <property type="nucleotide sequence ID" value="NC_018719.1"/>
</dbReference>
<evidence type="ECO:0000313" key="2">
    <source>
        <dbReference type="Proteomes" id="UP000008037"/>
    </source>
</evidence>
<organism evidence="1 2">
    <name type="scientific">Nitrososphaera gargensis (strain Ga9.2)</name>
    <dbReference type="NCBI Taxonomy" id="1237085"/>
    <lineage>
        <taxon>Archaea</taxon>
        <taxon>Nitrososphaerota</taxon>
        <taxon>Nitrososphaeria</taxon>
        <taxon>Nitrososphaerales</taxon>
        <taxon>Nitrososphaeraceae</taxon>
        <taxon>Nitrososphaera</taxon>
    </lineage>
</organism>
<name>K0IKF7_NITGG</name>
<dbReference type="AlphaFoldDB" id="K0IKF7"/>
<dbReference type="Proteomes" id="UP000008037">
    <property type="component" value="Chromosome"/>
</dbReference>
<dbReference type="EMBL" id="CP002408">
    <property type="protein sequence ID" value="AFU58897.1"/>
    <property type="molecule type" value="Genomic_DNA"/>
</dbReference>
<evidence type="ECO:0000313" key="1">
    <source>
        <dbReference type="EMBL" id="AFU58897.1"/>
    </source>
</evidence>
<dbReference type="KEGG" id="nga:Ngar_c19650"/>
<dbReference type="InterPro" id="IPR046342">
    <property type="entry name" value="CBS_dom_sf"/>
</dbReference>
<proteinExistence type="predicted"/>
<dbReference type="SUPFAM" id="SSF54631">
    <property type="entry name" value="CBS-domain pair"/>
    <property type="match status" value="1"/>
</dbReference>